<reference evidence="3 4" key="1">
    <citation type="submission" date="2016-10" db="EMBL/GenBank/DDBJ databases">
        <authorList>
            <person name="de Groot N.N."/>
        </authorList>
    </citation>
    <scope>NUCLEOTIDE SEQUENCE [LARGE SCALE GENOMIC DNA]</scope>
    <source>
        <strain evidence="3 4">DSM 16981</strain>
    </source>
</reference>
<gene>
    <name evidence="3" type="ORF">SAMN05660299_00786</name>
</gene>
<evidence type="ECO:0000313" key="3">
    <source>
        <dbReference type="EMBL" id="SDM39236.1"/>
    </source>
</evidence>
<name>A0A1G9SUY8_9FIRM</name>
<feature type="domain" description="Zinc-ribbon" evidence="2">
    <location>
        <begin position="3"/>
        <end position="24"/>
    </location>
</feature>
<sequence>MLCPRCQKQLPPSNDECPFCGYKINVESLLKNAFPDCEEGKGLNSLNGRTSAVLIVLIIAMVSFAAYIALN</sequence>
<dbReference type="AlphaFoldDB" id="A0A1G9SUY8"/>
<dbReference type="Pfam" id="PF13240">
    <property type="entry name" value="Zn_Ribbon_1"/>
    <property type="match status" value="1"/>
</dbReference>
<protein>
    <recommendedName>
        <fullName evidence="2">Zinc-ribbon domain-containing protein</fullName>
    </recommendedName>
</protein>
<dbReference type="EMBL" id="FNHQ01000006">
    <property type="protein sequence ID" value="SDM39236.1"/>
    <property type="molecule type" value="Genomic_DNA"/>
</dbReference>
<feature type="transmembrane region" description="Helical" evidence="1">
    <location>
        <begin position="51"/>
        <end position="70"/>
    </location>
</feature>
<dbReference type="InterPro" id="IPR026870">
    <property type="entry name" value="Zinc_ribbon_dom"/>
</dbReference>
<keyword evidence="4" id="KW-1185">Reference proteome</keyword>
<keyword evidence="1" id="KW-0812">Transmembrane</keyword>
<keyword evidence="1" id="KW-1133">Transmembrane helix</keyword>
<evidence type="ECO:0000313" key="4">
    <source>
        <dbReference type="Proteomes" id="UP000199309"/>
    </source>
</evidence>
<accession>A0A1G9SUY8</accession>
<evidence type="ECO:0000259" key="2">
    <source>
        <dbReference type="Pfam" id="PF13240"/>
    </source>
</evidence>
<proteinExistence type="predicted"/>
<organism evidence="3 4">
    <name type="scientific">Megasphaera paucivorans</name>
    <dbReference type="NCBI Taxonomy" id="349095"/>
    <lineage>
        <taxon>Bacteria</taxon>
        <taxon>Bacillati</taxon>
        <taxon>Bacillota</taxon>
        <taxon>Negativicutes</taxon>
        <taxon>Veillonellales</taxon>
        <taxon>Veillonellaceae</taxon>
        <taxon>Megasphaera</taxon>
    </lineage>
</organism>
<keyword evidence="1" id="KW-0472">Membrane</keyword>
<evidence type="ECO:0000256" key="1">
    <source>
        <dbReference type="SAM" id="Phobius"/>
    </source>
</evidence>
<dbReference type="Proteomes" id="UP000199309">
    <property type="component" value="Unassembled WGS sequence"/>
</dbReference>